<keyword evidence="6" id="KW-1185">Reference proteome</keyword>
<reference evidence="5 6" key="1">
    <citation type="journal article" date="2015" name="Proc. Natl. Acad. Sci. U.S.A.">
        <title>The resurrection genome of Boea hygrometrica: A blueprint for survival of dehydration.</title>
        <authorList>
            <person name="Xiao L."/>
            <person name="Yang G."/>
            <person name="Zhang L."/>
            <person name="Yang X."/>
            <person name="Zhao S."/>
            <person name="Ji Z."/>
            <person name="Zhou Q."/>
            <person name="Hu M."/>
            <person name="Wang Y."/>
            <person name="Chen M."/>
            <person name="Xu Y."/>
            <person name="Jin H."/>
            <person name="Xiao X."/>
            <person name="Hu G."/>
            <person name="Bao F."/>
            <person name="Hu Y."/>
            <person name="Wan P."/>
            <person name="Li L."/>
            <person name="Deng X."/>
            <person name="Kuang T."/>
            <person name="Xiang C."/>
            <person name="Zhu J.K."/>
            <person name="Oliver M.J."/>
            <person name="He Y."/>
        </authorList>
    </citation>
    <scope>NUCLEOTIDE SEQUENCE [LARGE SCALE GENOMIC DNA]</scope>
    <source>
        <strain evidence="6">cv. XS01</strain>
    </source>
</reference>
<keyword evidence="1" id="KW-0723">Serine/threonine-protein kinase</keyword>
<organism evidence="5 6">
    <name type="scientific">Dorcoceras hygrometricum</name>
    <dbReference type="NCBI Taxonomy" id="472368"/>
    <lineage>
        <taxon>Eukaryota</taxon>
        <taxon>Viridiplantae</taxon>
        <taxon>Streptophyta</taxon>
        <taxon>Embryophyta</taxon>
        <taxon>Tracheophyta</taxon>
        <taxon>Spermatophyta</taxon>
        <taxon>Magnoliopsida</taxon>
        <taxon>eudicotyledons</taxon>
        <taxon>Gunneridae</taxon>
        <taxon>Pentapetalae</taxon>
        <taxon>asterids</taxon>
        <taxon>lamiids</taxon>
        <taxon>Lamiales</taxon>
        <taxon>Gesneriaceae</taxon>
        <taxon>Didymocarpoideae</taxon>
        <taxon>Trichosporeae</taxon>
        <taxon>Loxocarpinae</taxon>
        <taxon>Dorcoceras</taxon>
    </lineage>
</organism>
<feature type="domain" description="Protein kinase" evidence="4">
    <location>
        <begin position="216"/>
        <end position="490"/>
    </location>
</feature>
<dbReference type="GO" id="GO:0004674">
    <property type="term" value="F:protein serine/threonine kinase activity"/>
    <property type="evidence" value="ECO:0007669"/>
    <property type="project" value="UniProtKB-KW"/>
</dbReference>
<evidence type="ECO:0000256" key="1">
    <source>
        <dbReference type="ARBA" id="ARBA00022527"/>
    </source>
</evidence>
<dbReference type="PANTHER" id="PTHR47989:SF8">
    <property type="entry name" value="INACTIVE PROTEIN KINASE SELMODRAFT_444075-LIKE"/>
    <property type="match status" value="1"/>
</dbReference>
<dbReference type="AlphaFoldDB" id="A0A2Z7CVB0"/>
<evidence type="ECO:0000259" key="4">
    <source>
        <dbReference type="PROSITE" id="PS50011"/>
    </source>
</evidence>
<keyword evidence="5" id="KW-0418">Kinase</keyword>
<keyword evidence="5" id="KW-0808">Transferase</keyword>
<evidence type="ECO:0000313" key="6">
    <source>
        <dbReference type="Proteomes" id="UP000250235"/>
    </source>
</evidence>
<name>A0A2Z7CVB0_9LAMI</name>
<keyword evidence="2" id="KW-0547">Nucleotide-binding</keyword>
<dbReference type="InterPro" id="IPR000719">
    <property type="entry name" value="Prot_kinase_dom"/>
</dbReference>
<dbReference type="SUPFAM" id="SSF56112">
    <property type="entry name" value="Protein kinase-like (PK-like)"/>
    <property type="match status" value="1"/>
</dbReference>
<dbReference type="PANTHER" id="PTHR47989">
    <property type="entry name" value="OS01G0750732 PROTEIN"/>
    <property type="match status" value="1"/>
</dbReference>
<protein>
    <submittedName>
        <fullName evidence="5">Inactive protein kinase</fullName>
    </submittedName>
</protein>
<sequence>MSSNIQKIVIIQDASKELRIIRHVLGGLELKSGDKVELLGIIQAFRDDSAMHPTLCGALLQNKSSRLHSSATINKHRQDIGEEIQKKIDQYTSCNEHEQILRMAESLQIEFKIEVIGGLLKKVAVEYVKSVQATHVVLHRNLKKEWNYFARNLSCGISRMKSDDTIKVIRQPQETEGSALLLGQMQESTSNPESRNLCSLCMNRNPLNGIKKRFTYAELQLATNGFCSENLFSNNGRKIYLGVLNDQSKVLIREQHSATIKHPEFNAEVQTLHDIRHENVTLFLGLCTEGPKRLLVYEYVCNGSLNKHLSEKNTKLTWEKRLNIALGAAEGLQVLNSARIYGSMRPSNILITHDYQPLISFYGLTINQYESLGQSSETAVLKTFEFLAPEYQETGVDLSKADVFSFGVVLLELLTGRKTIEDTNGQTFLRWARPLLKKKKYMELIDPMLQDSVDLYQLYWLIRVAEKCLNWDPKSRYSIRKVVMAMRDVINRCSVEDFSPTESELMAR</sequence>
<keyword evidence="3" id="KW-0067">ATP-binding</keyword>
<evidence type="ECO:0000256" key="3">
    <source>
        <dbReference type="ARBA" id="ARBA00022840"/>
    </source>
</evidence>
<proteinExistence type="predicted"/>
<dbReference type="PROSITE" id="PS50011">
    <property type="entry name" value="PROTEIN_KINASE_DOM"/>
    <property type="match status" value="1"/>
</dbReference>
<dbReference type="OrthoDB" id="4062651at2759"/>
<gene>
    <name evidence="5" type="ORF">F511_17062</name>
</gene>
<evidence type="ECO:0000256" key="2">
    <source>
        <dbReference type="ARBA" id="ARBA00022741"/>
    </source>
</evidence>
<dbReference type="Proteomes" id="UP000250235">
    <property type="component" value="Unassembled WGS sequence"/>
</dbReference>
<dbReference type="Gene3D" id="1.10.510.10">
    <property type="entry name" value="Transferase(Phosphotransferase) domain 1"/>
    <property type="match status" value="1"/>
</dbReference>
<accession>A0A2Z7CVB0</accession>
<dbReference type="InterPro" id="IPR011009">
    <property type="entry name" value="Kinase-like_dom_sf"/>
</dbReference>
<dbReference type="Pfam" id="PF07714">
    <property type="entry name" value="PK_Tyr_Ser-Thr"/>
    <property type="match status" value="1"/>
</dbReference>
<dbReference type="EMBL" id="KQ993813">
    <property type="protein sequence ID" value="KZV48766.1"/>
    <property type="molecule type" value="Genomic_DNA"/>
</dbReference>
<dbReference type="InterPro" id="IPR001245">
    <property type="entry name" value="Ser-Thr/Tyr_kinase_cat_dom"/>
</dbReference>
<evidence type="ECO:0000313" key="5">
    <source>
        <dbReference type="EMBL" id="KZV48766.1"/>
    </source>
</evidence>
<dbReference type="Gene3D" id="3.30.200.20">
    <property type="entry name" value="Phosphorylase Kinase, domain 1"/>
    <property type="match status" value="1"/>
</dbReference>
<dbReference type="GO" id="GO:0005524">
    <property type="term" value="F:ATP binding"/>
    <property type="evidence" value="ECO:0007669"/>
    <property type="project" value="UniProtKB-KW"/>
</dbReference>